<feature type="domain" description="Alpha/beta hydrolase fold-3" evidence="2">
    <location>
        <begin position="84"/>
        <end position="293"/>
    </location>
</feature>
<keyword evidence="4" id="KW-1185">Reference proteome</keyword>
<accession>A0A967EIH6</accession>
<protein>
    <submittedName>
        <fullName evidence="3">Alpha/beta hydrolase fold domain-containing protein</fullName>
    </submittedName>
</protein>
<gene>
    <name evidence="3" type="ORF">GOB87_04620</name>
</gene>
<dbReference type="InterPro" id="IPR029058">
    <property type="entry name" value="AB_hydrolase_fold"/>
</dbReference>
<comment type="caution">
    <text evidence="3">The sequence shown here is derived from an EMBL/GenBank/DDBJ whole genome shotgun (WGS) entry which is preliminary data.</text>
</comment>
<dbReference type="InterPro" id="IPR050300">
    <property type="entry name" value="GDXG_lipolytic_enzyme"/>
</dbReference>
<evidence type="ECO:0000313" key="4">
    <source>
        <dbReference type="Proteomes" id="UP000597459"/>
    </source>
</evidence>
<evidence type="ECO:0000259" key="2">
    <source>
        <dbReference type="Pfam" id="PF07859"/>
    </source>
</evidence>
<dbReference type="SUPFAM" id="SSF53474">
    <property type="entry name" value="alpha/beta-Hydrolases"/>
    <property type="match status" value="1"/>
</dbReference>
<dbReference type="Pfam" id="PF07859">
    <property type="entry name" value="Abhydrolase_3"/>
    <property type="match status" value="1"/>
</dbReference>
<dbReference type="InterPro" id="IPR013094">
    <property type="entry name" value="AB_hydrolase_3"/>
</dbReference>
<reference evidence="3" key="1">
    <citation type="submission" date="2019-11" db="EMBL/GenBank/DDBJ databases">
        <title>Description of new Acetobacter species.</title>
        <authorList>
            <person name="Cleenwerck I."/>
            <person name="Sombolestani A.S."/>
        </authorList>
    </citation>
    <scope>NUCLEOTIDE SEQUENCE</scope>
    <source>
        <strain evidence="3">LMG 1626</strain>
    </source>
</reference>
<dbReference type="PANTHER" id="PTHR48081:SF8">
    <property type="entry name" value="ALPHA_BETA HYDROLASE FOLD-3 DOMAIN-CONTAINING PROTEIN-RELATED"/>
    <property type="match status" value="1"/>
</dbReference>
<dbReference type="EMBL" id="WOTH01000006">
    <property type="protein sequence ID" value="NHO53244.1"/>
    <property type="molecule type" value="Genomic_DNA"/>
</dbReference>
<dbReference type="Gene3D" id="3.40.50.1820">
    <property type="entry name" value="alpha/beta hydrolase"/>
    <property type="match status" value="1"/>
</dbReference>
<dbReference type="AlphaFoldDB" id="A0A967EIH6"/>
<dbReference type="GO" id="GO:0016787">
    <property type="term" value="F:hydrolase activity"/>
    <property type="evidence" value="ECO:0007669"/>
    <property type="project" value="UniProtKB-KW"/>
</dbReference>
<dbReference type="RefSeq" id="WP_166313388.1">
    <property type="nucleotide sequence ID" value="NZ_WOTH01000006.1"/>
</dbReference>
<dbReference type="Proteomes" id="UP000597459">
    <property type="component" value="Unassembled WGS sequence"/>
</dbReference>
<keyword evidence="1 3" id="KW-0378">Hydrolase</keyword>
<evidence type="ECO:0000313" key="3">
    <source>
        <dbReference type="EMBL" id="NHO53244.1"/>
    </source>
</evidence>
<proteinExistence type="predicted"/>
<sequence length="318" mass="34446">MTTGTRSLVDPDLLPLLDRLDPPEILNDDTLEAARARRVPPPMQRDTLSVTTEVQQAPGLADDPDVRVLVSRPSAPAPSPRPAILHIHGGGFVMGTPEAMLPLLRRWAHELDCVVISVDYRLAPEAAFPAPLDDCYAALKWTADNAETLGIDPARIGVAGESAGGGLAAGLTLLVRQRGGPTLAFQNLQYPMLDDRTVTATSPNPVTGEFLWTREKNHFGWRCYLGQEPGGTALSPFAAPSRANSLADLPPAYIGVGTLDLFLDEDLDYALRLIRARVPVELDVFPGAFHAFELQAGAAITKRSMNRRIEAMRQAMYP</sequence>
<dbReference type="PANTHER" id="PTHR48081">
    <property type="entry name" value="AB HYDROLASE SUPERFAMILY PROTEIN C4A8.06C"/>
    <property type="match status" value="1"/>
</dbReference>
<name>A0A967EIH6_9PROT</name>
<organism evidence="3 4">
    <name type="scientific">Acetobacter estunensis</name>
    <dbReference type="NCBI Taxonomy" id="104097"/>
    <lineage>
        <taxon>Bacteria</taxon>
        <taxon>Pseudomonadati</taxon>
        <taxon>Pseudomonadota</taxon>
        <taxon>Alphaproteobacteria</taxon>
        <taxon>Acetobacterales</taxon>
        <taxon>Acetobacteraceae</taxon>
        <taxon>Acetobacter</taxon>
    </lineage>
</organism>
<evidence type="ECO:0000256" key="1">
    <source>
        <dbReference type="ARBA" id="ARBA00022801"/>
    </source>
</evidence>